<keyword evidence="3 5" id="KW-0808">Transferase</keyword>
<name>A0A4Z0MAG0_SALET</name>
<keyword evidence="2 5" id="KW-0032">Aminotransferase</keyword>
<protein>
    <submittedName>
        <fullName evidence="5">2-aminoethylphosphonate--pyruvate transaminase</fullName>
        <ecNumber evidence="5">2.6.1.37</ecNumber>
    </submittedName>
</protein>
<evidence type="ECO:0000313" key="6">
    <source>
        <dbReference type="Proteomes" id="UP000298196"/>
    </source>
</evidence>
<dbReference type="PANTHER" id="PTHR42778">
    <property type="entry name" value="2-AMINOETHYLPHOSPHONATE--PYRUVATE TRANSAMINASE"/>
    <property type="match status" value="1"/>
</dbReference>
<dbReference type="Proteomes" id="UP000298196">
    <property type="component" value="Unassembled WGS sequence"/>
</dbReference>
<evidence type="ECO:0000256" key="3">
    <source>
        <dbReference type="ARBA" id="ARBA00022679"/>
    </source>
</evidence>
<dbReference type="EMBL" id="PYKI01001528">
    <property type="protein sequence ID" value="TGD76358.1"/>
    <property type="molecule type" value="Genomic_DNA"/>
</dbReference>
<proteinExistence type="predicted"/>
<evidence type="ECO:0000256" key="1">
    <source>
        <dbReference type="ARBA" id="ARBA00001933"/>
    </source>
</evidence>
<gene>
    <name evidence="5" type="ORF">C9F07_14590</name>
</gene>
<reference evidence="5 6" key="1">
    <citation type="submission" date="2018-03" db="EMBL/GenBank/DDBJ databases">
        <title>Non-Typhoidal Salmonella genome sequencing and assembly.</title>
        <authorList>
            <person name="Matchawe C."/>
        </authorList>
    </citation>
    <scope>NUCLEOTIDE SEQUENCE [LARGE SCALE GENOMIC DNA]</scope>
    <source>
        <strain evidence="5 6">22sa</strain>
    </source>
</reference>
<feature type="non-terminal residue" evidence="5">
    <location>
        <position position="1"/>
    </location>
</feature>
<keyword evidence="5" id="KW-0670">Pyruvate</keyword>
<accession>A0A4Z0MAG0</accession>
<dbReference type="EC" id="2.6.1.37" evidence="5"/>
<dbReference type="AlphaFoldDB" id="A0A4Z0MAG0"/>
<dbReference type="SUPFAM" id="SSF53383">
    <property type="entry name" value="PLP-dependent transferases"/>
    <property type="match status" value="1"/>
</dbReference>
<comment type="caution">
    <text evidence="5">The sequence shown here is derived from an EMBL/GenBank/DDBJ whole genome shotgun (WGS) entry which is preliminary data.</text>
</comment>
<keyword evidence="4" id="KW-0663">Pyridoxal phosphate</keyword>
<dbReference type="InterPro" id="IPR015422">
    <property type="entry name" value="PyrdxlP-dep_Trfase_small"/>
</dbReference>
<evidence type="ECO:0000313" key="5">
    <source>
        <dbReference type="EMBL" id="TGD76358.1"/>
    </source>
</evidence>
<sequence>RVAGRRALGVNTLLDDELHSPIITAFYSPEDPQYRFSEFYRRLKEQGFVIYPGKVSQSDCFRIGNFGEVYAADITALL</sequence>
<dbReference type="GO" id="GO:0047304">
    <property type="term" value="F:2-aminoethylphosphonate-pyruvate transaminase activity"/>
    <property type="evidence" value="ECO:0007669"/>
    <property type="project" value="UniProtKB-EC"/>
</dbReference>
<evidence type="ECO:0000256" key="2">
    <source>
        <dbReference type="ARBA" id="ARBA00022576"/>
    </source>
</evidence>
<dbReference type="PANTHER" id="PTHR42778:SF1">
    <property type="entry name" value="2-AMINOETHYLPHOSPHONATE--PYRUVATE TRANSAMINASE"/>
    <property type="match status" value="1"/>
</dbReference>
<organism evidence="5 6">
    <name type="scientific">Salmonella enterica subsp. enterica serovar Poona</name>
    <dbReference type="NCBI Taxonomy" id="436295"/>
    <lineage>
        <taxon>Bacteria</taxon>
        <taxon>Pseudomonadati</taxon>
        <taxon>Pseudomonadota</taxon>
        <taxon>Gammaproteobacteria</taxon>
        <taxon>Enterobacterales</taxon>
        <taxon>Enterobacteriaceae</taxon>
        <taxon>Salmonella</taxon>
    </lineage>
</organism>
<keyword evidence="6" id="KW-1185">Reference proteome</keyword>
<feature type="non-terminal residue" evidence="5">
    <location>
        <position position="78"/>
    </location>
</feature>
<dbReference type="InterPro" id="IPR015424">
    <property type="entry name" value="PyrdxlP-dep_Trfase"/>
</dbReference>
<dbReference type="Gene3D" id="3.90.1150.10">
    <property type="entry name" value="Aspartate Aminotransferase, domain 1"/>
    <property type="match status" value="1"/>
</dbReference>
<evidence type="ECO:0000256" key="4">
    <source>
        <dbReference type="ARBA" id="ARBA00022898"/>
    </source>
</evidence>
<comment type="cofactor">
    <cofactor evidence="1">
        <name>pyridoxal 5'-phosphate</name>
        <dbReference type="ChEBI" id="CHEBI:597326"/>
    </cofactor>
</comment>